<dbReference type="STRING" id="578462.A0A0L0S4A7"/>
<dbReference type="Pfam" id="PF00400">
    <property type="entry name" value="WD40"/>
    <property type="match status" value="2"/>
</dbReference>
<dbReference type="PROSITE" id="PS50294">
    <property type="entry name" value="WD_REPEATS_REGION"/>
    <property type="match status" value="1"/>
</dbReference>
<evidence type="ECO:0000256" key="1">
    <source>
        <dbReference type="ARBA" id="ARBA00022574"/>
    </source>
</evidence>
<dbReference type="InterPro" id="IPR015943">
    <property type="entry name" value="WD40/YVTN_repeat-like_dom_sf"/>
</dbReference>
<reference evidence="5" key="2">
    <citation type="submission" date="2009-11" db="EMBL/GenBank/DDBJ databases">
        <title>The Genome Sequence of Allomyces macrogynus strain ATCC 38327.</title>
        <authorList>
            <consortium name="The Broad Institute Genome Sequencing Platform"/>
            <person name="Russ C."/>
            <person name="Cuomo C."/>
            <person name="Shea T."/>
            <person name="Young S.K."/>
            <person name="Zeng Q."/>
            <person name="Koehrsen M."/>
            <person name="Haas B."/>
            <person name="Borodovsky M."/>
            <person name="Guigo R."/>
            <person name="Alvarado L."/>
            <person name="Berlin A."/>
            <person name="Borenstein D."/>
            <person name="Chen Z."/>
            <person name="Engels R."/>
            <person name="Freedman E."/>
            <person name="Gellesch M."/>
            <person name="Goldberg J."/>
            <person name="Griggs A."/>
            <person name="Gujja S."/>
            <person name="Heiman D."/>
            <person name="Hepburn T."/>
            <person name="Howarth C."/>
            <person name="Jen D."/>
            <person name="Larson L."/>
            <person name="Lewis B."/>
            <person name="Mehta T."/>
            <person name="Park D."/>
            <person name="Pearson M."/>
            <person name="Roberts A."/>
            <person name="Saif S."/>
            <person name="Shenoy N."/>
            <person name="Sisk P."/>
            <person name="Stolte C."/>
            <person name="Sykes S."/>
            <person name="Walk T."/>
            <person name="White J."/>
            <person name="Yandava C."/>
            <person name="Burger G."/>
            <person name="Gray M.W."/>
            <person name="Holland P.W.H."/>
            <person name="King N."/>
            <person name="Lang F.B.F."/>
            <person name="Roger A.J."/>
            <person name="Ruiz-Trillo I."/>
            <person name="Lander E."/>
            <person name="Nusbaum C."/>
        </authorList>
    </citation>
    <scope>NUCLEOTIDE SEQUENCE [LARGE SCALE GENOMIC DNA]</scope>
    <source>
        <strain evidence="5">ATCC 38327</strain>
    </source>
</reference>
<dbReference type="PANTHER" id="PTHR19878:SF8">
    <property type="entry name" value="AUTOPHAGY-RELATED 16, ISOFORM F"/>
    <property type="match status" value="1"/>
</dbReference>
<evidence type="ECO:0000256" key="3">
    <source>
        <dbReference type="PROSITE-ProRule" id="PRU00221"/>
    </source>
</evidence>
<organism evidence="4 5">
    <name type="scientific">Allomyces macrogynus (strain ATCC 38327)</name>
    <name type="common">Allomyces javanicus var. macrogynus</name>
    <dbReference type="NCBI Taxonomy" id="578462"/>
    <lineage>
        <taxon>Eukaryota</taxon>
        <taxon>Fungi</taxon>
        <taxon>Fungi incertae sedis</taxon>
        <taxon>Blastocladiomycota</taxon>
        <taxon>Blastocladiomycetes</taxon>
        <taxon>Blastocladiales</taxon>
        <taxon>Blastocladiaceae</taxon>
        <taxon>Allomyces</taxon>
    </lineage>
</organism>
<accession>A0A0L0S4A7</accession>
<proteinExistence type="predicted"/>
<sequence length="216" mass="22771">MKLVHTFTGHNGKVTAVAVTGRGDLVVSGGADRTLRVWDVAKGNGIKSLAAASACLDLAIADYSGTTIVSVHQDGRARVWDVNAAQMSREVVVAGTGPAAAPVISIVQKDPNTFVALARDHKVRLVDMREGQVVHTLSSAFLRVGSATKLGQSPGGTYVGVGATDGSIHVWDWRAADSLVLTGGHGSQVNDVKWHPRHGTRMYSIDKGGHLTFWTV</sequence>
<feature type="repeat" description="WD" evidence="3">
    <location>
        <begin position="7"/>
        <end position="48"/>
    </location>
</feature>
<dbReference type="PANTHER" id="PTHR19878">
    <property type="entry name" value="AUTOPHAGY PROTEIN 16-LIKE"/>
    <property type="match status" value="1"/>
</dbReference>
<evidence type="ECO:0000313" key="4">
    <source>
        <dbReference type="EMBL" id="KNE57204.1"/>
    </source>
</evidence>
<keyword evidence="1 3" id="KW-0853">WD repeat</keyword>
<dbReference type="GO" id="GO:0000045">
    <property type="term" value="P:autophagosome assembly"/>
    <property type="evidence" value="ECO:0007669"/>
    <property type="project" value="InterPro"/>
</dbReference>
<dbReference type="PROSITE" id="PS50082">
    <property type="entry name" value="WD_REPEATS_2"/>
    <property type="match status" value="1"/>
</dbReference>
<dbReference type="OMA" id="ACVETKF"/>
<dbReference type="SMART" id="SM00320">
    <property type="entry name" value="WD40"/>
    <property type="match status" value="4"/>
</dbReference>
<evidence type="ECO:0000313" key="5">
    <source>
        <dbReference type="Proteomes" id="UP000054350"/>
    </source>
</evidence>
<reference evidence="4 5" key="1">
    <citation type="submission" date="2009-11" db="EMBL/GenBank/DDBJ databases">
        <title>Annotation of Allomyces macrogynus ATCC 38327.</title>
        <authorList>
            <consortium name="The Broad Institute Genome Sequencing Platform"/>
            <person name="Russ C."/>
            <person name="Cuomo C."/>
            <person name="Burger G."/>
            <person name="Gray M.W."/>
            <person name="Holland P.W.H."/>
            <person name="King N."/>
            <person name="Lang F.B.F."/>
            <person name="Roger A.J."/>
            <person name="Ruiz-Trillo I."/>
            <person name="Young S.K."/>
            <person name="Zeng Q."/>
            <person name="Gargeya S."/>
            <person name="Fitzgerald M."/>
            <person name="Haas B."/>
            <person name="Abouelleil A."/>
            <person name="Alvarado L."/>
            <person name="Arachchi H.M."/>
            <person name="Berlin A."/>
            <person name="Chapman S.B."/>
            <person name="Gearin G."/>
            <person name="Goldberg J."/>
            <person name="Griggs A."/>
            <person name="Gujja S."/>
            <person name="Hansen M."/>
            <person name="Heiman D."/>
            <person name="Howarth C."/>
            <person name="Larimer J."/>
            <person name="Lui A."/>
            <person name="MacDonald P.J.P."/>
            <person name="McCowen C."/>
            <person name="Montmayeur A."/>
            <person name="Murphy C."/>
            <person name="Neiman D."/>
            <person name="Pearson M."/>
            <person name="Priest M."/>
            <person name="Roberts A."/>
            <person name="Saif S."/>
            <person name="Shea T."/>
            <person name="Sisk P."/>
            <person name="Stolte C."/>
            <person name="Sykes S."/>
            <person name="Wortman J."/>
            <person name="Nusbaum C."/>
            <person name="Birren B."/>
        </authorList>
    </citation>
    <scope>NUCLEOTIDE SEQUENCE [LARGE SCALE GENOMIC DNA]</scope>
    <source>
        <strain evidence="4 5">ATCC 38327</strain>
    </source>
</reference>
<dbReference type="InterPro" id="IPR036322">
    <property type="entry name" value="WD40_repeat_dom_sf"/>
</dbReference>
<keyword evidence="2" id="KW-0677">Repeat</keyword>
<dbReference type="InterPro" id="IPR045160">
    <property type="entry name" value="ATG16"/>
</dbReference>
<dbReference type="Gene3D" id="2.130.10.10">
    <property type="entry name" value="YVTN repeat-like/Quinoprotein amine dehydrogenase"/>
    <property type="match status" value="2"/>
</dbReference>
<dbReference type="InterPro" id="IPR019775">
    <property type="entry name" value="WD40_repeat_CS"/>
</dbReference>
<dbReference type="EMBL" id="GG745331">
    <property type="protein sequence ID" value="KNE57204.1"/>
    <property type="molecule type" value="Genomic_DNA"/>
</dbReference>
<dbReference type="Proteomes" id="UP000054350">
    <property type="component" value="Unassembled WGS sequence"/>
</dbReference>
<dbReference type="AlphaFoldDB" id="A0A0L0S4A7"/>
<name>A0A0L0S4A7_ALLM3</name>
<dbReference type="VEuPathDB" id="FungiDB:AMAG_02945"/>
<dbReference type="PRINTS" id="PR00320">
    <property type="entry name" value="GPROTEINBRPT"/>
</dbReference>
<dbReference type="InterPro" id="IPR001680">
    <property type="entry name" value="WD40_rpt"/>
</dbReference>
<dbReference type="InterPro" id="IPR020472">
    <property type="entry name" value="WD40_PAC1"/>
</dbReference>
<protein>
    <submittedName>
        <fullName evidence="4">Uncharacterized protein</fullName>
    </submittedName>
</protein>
<dbReference type="SUPFAM" id="SSF50978">
    <property type="entry name" value="WD40 repeat-like"/>
    <property type="match status" value="1"/>
</dbReference>
<dbReference type="OrthoDB" id="538223at2759"/>
<keyword evidence="5" id="KW-1185">Reference proteome</keyword>
<evidence type="ECO:0000256" key="2">
    <source>
        <dbReference type="ARBA" id="ARBA00022737"/>
    </source>
</evidence>
<dbReference type="eggNOG" id="KOG0288">
    <property type="taxonomic scope" value="Eukaryota"/>
</dbReference>
<dbReference type="PROSITE" id="PS00678">
    <property type="entry name" value="WD_REPEATS_1"/>
    <property type="match status" value="1"/>
</dbReference>
<gene>
    <name evidence="4" type="ORF">AMAG_02945</name>
</gene>